<dbReference type="AlphaFoldDB" id="A0AAE1IXJ0"/>
<keyword evidence="6 8" id="KW-0408">Iron</keyword>
<dbReference type="GeneID" id="87914089"/>
<dbReference type="PANTHER" id="PTHR46206">
    <property type="entry name" value="CYTOCHROME P450"/>
    <property type="match status" value="1"/>
</dbReference>
<organism evidence="9 10">
    <name type="scientific">Trichoderma aggressivum f. europaeum</name>
    <dbReference type="NCBI Taxonomy" id="173218"/>
    <lineage>
        <taxon>Eukaryota</taxon>
        <taxon>Fungi</taxon>
        <taxon>Dikarya</taxon>
        <taxon>Ascomycota</taxon>
        <taxon>Pezizomycotina</taxon>
        <taxon>Sordariomycetes</taxon>
        <taxon>Hypocreomycetidae</taxon>
        <taxon>Hypocreales</taxon>
        <taxon>Hypocreaceae</taxon>
        <taxon>Trichoderma</taxon>
    </lineage>
</organism>
<reference evidence="9" key="1">
    <citation type="submission" date="2023-11" db="EMBL/GenBank/DDBJ databases">
        <title>The genome sequences of three competitors of mushroom-forming fungi.</title>
        <authorList>
            <person name="Beijen E."/>
            <person name="Ohm R.A."/>
        </authorList>
    </citation>
    <scope>NUCLEOTIDE SEQUENCE</scope>
    <source>
        <strain evidence="9">CBS 100526</strain>
    </source>
</reference>
<comment type="cofactor">
    <cofactor evidence="1 8">
        <name>heme</name>
        <dbReference type="ChEBI" id="CHEBI:30413"/>
    </cofactor>
</comment>
<accession>A0AAE1IXJ0</accession>
<dbReference type="CDD" id="cd11041">
    <property type="entry name" value="CYP503A1-like"/>
    <property type="match status" value="1"/>
</dbReference>
<evidence type="ECO:0000256" key="5">
    <source>
        <dbReference type="ARBA" id="ARBA00023002"/>
    </source>
</evidence>
<dbReference type="Gene3D" id="1.10.630.10">
    <property type="entry name" value="Cytochrome P450"/>
    <property type="match status" value="1"/>
</dbReference>
<comment type="similarity">
    <text evidence="2">Belongs to the cytochrome P450 family.</text>
</comment>
<gene>
    <name evidence="9" type="ORF">Triagg1_10145</name>
</gene>
<dbReference type="Pfam" id="PF00067">
    <property type="entry name" value="p450"/>
    <property type="match status" value="1"/>
</dbReference>
<evidence type="ECO:0000256" key="6">
    <source>
        <dbReference type="ARBA" id="ARBA00023004"/>
    </source>
</evidence>
<dbReference type="Proteomes" id="UP001273209">
    <property type="component" value="Unassembled WGS sequence"/>
</dbReference>
<keyword evidence="7" id="KW-0503">Monooxygenase</keyword>
<evidence type="ECO:0000256" key="1">
    <source>
        <dbReference type="ARBA" id="ARBA00001971"/>
    </source>
</evidence>
<proteinExistence type="inferred from homology"/>
<dbReference type="GO" id="GO:0004497">
    <property type="term" value="F:monooxygenase activity"/>
    <property type="evidence" value="ECO:0007669"/>
    <property type="project" value="UniProtKB-KW"/>
</dbReference>
<dbReference type="GO" id="GO:0005506">
    <property type="term" value="F:iron ion binding"/>
    <property type="evidence" value="ECO:0007669"/>
    <property type="project" value="InterPro"/>
</dbReference>
<dbReference type="InterPro" id="IPR002401">
    <property type="entry name" value="Cyt_P450_E_grp-I"/>
</dbReference>
<evidence type="ECO:0008006" key="11">
    <source>
        <dbReference type="Google" id="ProtNLM"/>
    </source>
</evidence>
<evidence type="ECO:0000256" key="3">
    <source>
        <dbReference type="ARBA" id="ARBA00022617"/>
    </source>
</evidence>
<dbReference type="SUPFAM" id="SSF48264">
    <property type="entry name" value="Cytochrome P450"/>
    <property type="match status" value="1"/>
</dbReference>
<keyword evidence="5" id="KW-0560">Oxidoreductase</keyword>
<keyword evidence="4 8" id="KW-0479">Metal-binding</keyword>
<evidence type="ECO:0000313" key="10">
    <source>
        <dbReference type="Proteomes" id="UP001273209"/>
    </source>
</evidence>
<dbReference type="EMBL" id="JAWRVG010000066">
    <property type="protein sequence ID" value="KAK4061982.1"/>
    <property type="molecule type" value="Genomic_DNA"/>
</dbReference>
<keyword evidence="3 8" id="KW-0349">Heme</keyword>
<keyword evidence="10" id="KW-1185">Reference proteome</keyword>
<dbReference type="PRINTS" id="PR00463">
    <property type="entry name" value="EP450I"/>
</dbReference>
<dbReference type="GO" id="GO:0016705">
    <property type="term" value="F:oxidoreductase activity, acting on paired donors, with incorporation or reduction of molecular oxygen"/>
    <property type="evidence" value="ECO:0007669"/>
    <property type="project" value="InterPro"/>
</dbReference>
<evidence type="ECO:0000256" key="2">
    <source>
        <dbReference type="ARBA" id="ARBA00010617"/>
    </source>
</evidence>
<dbReference type="GO" id="GO:0020037">
    <property type="term" value="F:heme binding"/>
    <property type="evidence" value="ECO:0007669"/>
    <property type="project" value="InterPro"/>
</dbReference>
<evidence type="ECO:0000256" key="7">
    <source>
        <dbReference type="ARBA" id="ARBA00023033"/>
    </source>
</evidence>
<dbReference type="InterPro" id="IPR036396">
    <property type="entry name" value="Cyt_P450_sf"/>
</dbReference>
<evidence type="ECO:0000256" key="8">
    <source>
        <dbReference type="PIRSR" id="PIRSR602401-1"/>
    </source>
</evidence>
<protein>
    <recommendedName>
        <fullName evidence="11">Cytochrome P450 monooxygenase</fullName>
    </recommendedName>
</protein>
<sequence>MNISLESLQLQSAQWSEQFRPQSTQWIVAALIVLGCIYSYASSSKIPQINGKGFFEFSNKRAIKLYQFNATNLIGGWFRDHPNTPGMLNTEFGSMVILPGSMAEELRNDERFNLRKQLAKSFPSHLAGFEIFRDDINNELVRTVIIKHFNKQLVKITKPLAEETTLALADLFTDETEWHDVPLQATVLQLVSRMSSRVFLGPELCSNKEWLRLTGGYANVITKAFQGLQRWPTWMRYIVNIFDANCRTARGYMADIRKLLRTILVERQRVKAEAIAKGKPAPEYNDAIEWVAQESNGQKYDPELIQLSMATFSVHTTTDLMTHVLADLALHPEIIQPLREEAISVLKESGWKKASLDQMVLLDSVIKESQRMKPFTTVSMSRLATQRIVLSDGTVIPKGMVTAVDASSMWDPKLHDSPDKWDPYRFYNLRKGTKEQQKYATFVSTAPEHLAFGYGKFACPGRFFTANELKIALINILLKYDIKFQDGVTPRFIRYGIQGITDMTVKLSIRRRKEEIPV</sequence>
<comment type="caution">
    <text evidence="9">The sequence shown here is derived from an EMBL/GenBank/DDBJ whole genome shotgun (WGS) entry which is preliminary data.</text>
</comment>
<feature type="binding site" description="axial binding residue" evidence="8">
    <location>
        <position position="459"/>
    </location>
    <ligand>
        <name>heme</name>
        <dbReference type="ChEBI" id="CHEBI:30413"/>
    </ligand>
    <ligandPart>
        <name>Fe</name>
        <dbReference type="ChEBI" id="CHEBI:18248"/>
    </ligandPart>
</feature>
<evidence type="ECO:0000313" key="9">
    <source>
        <dbReference type="EMBL" id="KAK4061982.1"/>
    </source>
</evidence>
<dbReference type="InterPro" id="IPR001128">
    <property type="entry name" value="Cyt_P450"/>
</dbReference>
<dbReference type="PANTHER" id="PTHR46206:SF2">
    <property type="entry name" value="CYTOCHROME P450 MONOOXYGENASE AUSG-RELATED"/>
    <property type="match status" value="1"/>
</dbReference>
<evidence type="ECO:0000256" key="4">
    <source>
        <dbReference type="ARBA" id="ARBA00022723"/>
    </source>
</evidence>
<dbReference type="RefSeq" id="XP_062750885.1">
    <property type="nucleotide sequence ID" value="XM_062894184.1"/>
</dbReference>
<name>A0AAE1IXJ0_9HYPO</name>